<keyword evidence="7" id="KW-0472">Membrane</keyword>
<dbReference type="GO" id="GO:0015833">
    <property type="term" value="P:peptide transport"/>
    <property type="evidence" value="ECO:0007669"/>
    <property type="project" value="InterPro"/>
</dbReference>
<dbReference type="PANTHER" id="PTHR43297:SF2">
    <property type="entry name" value="DIPEPTIDE TRANSPORT ATP-BINDING PROTEIN DPPD"/>
    <property type="match status" value="1"/>
</dbReference>
<comment type="similarity">
    <text evidence="2">Belongs to the ABC transporter superfamily.</text>
</comment>
<keyword evidence="6 10" id="KW-0067">ATP-binding</keyword>
<dbReference type="Pfam" id="PF00005">
    <property type="entry name" value="ABC_tran"/>
    <property type="match status" value="1"/>
</dbReference>
<accession>A0A1I3J2W1</accession>
<dbReference type="GO" id="GO:0016887">
    <property type="term" value="F:ATP hydrolysis activity"/>
    <property type="evidence" value="ECO:0007669"/>
    <property type="project" value="InterPro"/>
</dbReference>
<keyword evidence="4" id="KW-1003">Cell membrane</keyword>
<reference evidence="10 11" key="1">
    <citation type="submission" date="2016-10" db="EMBL/GenBank/DDBJ databases">
        <authorList>
            <person name="de Groot N.N."/>
        </authorList>
    </citation>
    <scope>NUCLEOTIDE SEQUENCE [LARGE SCALE GENOMIC DNA]</scope>
    <source>
        <strain evidence="10 11">CGMCC 1.11030</strain>
    </source>
</reference>
<keyword evidence="11" id="KW-1185">Reference proteome</keyword>
<dbReference type="InterPro" id="IPR003593">
    <property type="entry name" value="AAA+_ATPase"/>
</dbReference>
<dbReference type="GO" id="GO:0055085">
    <property type="term" value="P:transmembrane transport"/>
    <property type="evidence" value="ECO:0007669"/>
    <property type="project" value="UniProtKB-ARBA"/>
</dbReference>
<evidence type="ECO:0000256" key="5">
    <source>
        <dbReference type="ARBA" id="ARBA00022741"/>
    </source>
</evidence>
<dbReference type="GO" id="GO:0005524">
    <property type="term" value="F:ATP binding"/>
    <property type="evidence" value="ECO:0007669"/>
    <property type="project" value="UniProtKB-KW"/>
</dbReference>
<dbReference type="PANTHER" id="PTHR43297">
    <property type="entry name" value="OLIGOPEPTIDE TRANSPORT ATP-BINDING PROTEIN APPD"/>
    <property type="match status" value="1"/>
</dbReference>
<dbReference type="InterPro" id="IPR013563">
    <property type="entry name" value="Oligopep_ABC_C"/>
</dbReference>
<sequence length="365" mass="38236">MPTAPLPASPRDLHGASPAAGPAPSAAPLATLRGLTVDFDIGERYVRALHGVDLTIARGETLGVVGESGCGKSITWLAALGLLGPGARVGGSAVFDGQELIGMRPRGLDRLRGGRIALIFQDPASALNPVQRIGRQIGESLALHRGLRGRAARDEARRLLDRVGIANAAQRLDEYPHELSGGMNQRVMIAMALAGEPDLLIADEPTTALDATIQAQILDLLRDLQAESGMALALISHDLGVIADMADRVAVMYSGRVIEEAPAGRLFAAPAHPYARGLLAALPDIEGPKRRLETIPGSVPPPHALPPGCAFAARCPHVDGVCETAPPPLRPVPGAPARRAACARLEALVRPPEPAPVLQRQEQRA</sequence>
<feature type="compositionally biased region" description="Low complexity" evidence="8">
    <location>
        <begin position="15"/>
        <end position="25"/>
    </location>
</feature>
<dbReference type="SMART" id="SM00382">
    <property type="entry name" value="AAA"/>
    <property type="match status" value="1"/>
</dbReference>
<evidence type="ECO:0000256" key="4">
    <source>
        <dbReference type="ARBA" id="ARBA00022475"/>
    </source>
</evidence>
<dbReference type="GO" id="GO:0005886">
    <property type="term" value="C:plasma membrane"/>
    <property type="evidence" value="ECO:0007669"/>
    <property type="project" value="UniProtKB-SubCell"/>
</dbReference>
<dbReference type="AlphaFoldDB" id="A0A1I3J2W1"/>
<comment type="subcellular location">
    <subcellularLocation>
        <location evidence="1">Cell inner membrane</location>
        <topology evidence="1">Peripheral membrane protein</topology>
    </subcellularLocation>
</comment>
<evidence type="ECO:0000256" key="7">
    <source>
        <dbReference type="ARBA" id="ARBA00023136"/>
    </source>
</evidence>
<dbReference type="SUPFAM" id="SSF52540">
    <property type="entry name" value="P-loop containing nucleoside triphosphate hydrolases"/>
    <property type="match status" value="1"/>
</dbReference>
<dbReference type="InterPro" id="IPR003439">
    <property type="entry name" value="ABC_transporter-like_ATP-bd"/>
</dbReference>
<evidence type="ECO:0000313" key="11">
    <source>
        <dbReference type="Proteomes" id="UP000199377"/>
    </source>
</evidence>
<proteinExistence type="inferred from homology"/>
<dbReference type="Proteomes" id="UP000199377">
    <property type="component" value="Unassembled WGS sequence"/>
</dbReference>
<evidence type="ECO:0000313" key="10">
    <source>
        <dbReference type="EMBL" id="SFI54500.1"/>
    </source>
</evidence>
<dbReference type="OrthoDB" id="9802264at2"/>
<name>A0A1I3J2W1_9RHOB</name>
<protein>
    <submittedName>
        <fullName evidence="10">Peptide/nickel transport system ATP-binding protein</fullName>
    </submittedName>
</protein>
<feature type="domain" description="ABC transporter" evidence="9">
    <location>
        <begin position="32"/>
        <end position="279"/>
    </location>
</feature>
<dbReference type="FunFam" id="3.40.50.300:FF:000016">
    <property type="entry name" value="Oligopeptide ABC transporter ATP-binding component"/>
    <property type="match status" value="1"/>
</dbReference>
<evidence type="ECO:0000256" key="8">
    <source>
        <dbReference type="SAM" id="MobiDB-lite"/>
    </source>
</evidence>
<dbReference type="InterPro" id="IPR027417">
    <property type="entry name" value="P-loop_NTPase"/>
</dbReference>
<dbReference type="STRING" id="1114924.SAMN05216258_107336"/>
<keyword evidence="5" id="KW-0547">Nucleotide-binding</keyword>
<dbReference type="Gene3D" id="3.40.50.300">
    <property type="entry name" value="P-loop containing nucleotide triphosphate hydrolases"/>
    <property type="match status" value="1"/>
</dbReference>
<evidence type="ECO:0000256" key="3">
    <source>
        <dbReference type="ARBA" id="ARBA00022448"/>
    </source>
</evidence>
<evidence type="ECO:0000259" key="9">
    <source>
        <dbReference type="PROSITE" id="PS50893"/>
    </source>
</evidence>
<keyword evidence="3" id="KW-0813">Transport</keyword>
<dbReference type="EMBL" id="FOQH01000007">
    <property type="protein sequence ID" value="SFI54500.1"/>
    <property type="molecule type" value="Genomic_DNA"/>
</dbReference>
<evidence type="ECO:0000256" key="6">
    <source>
        <dbReference type="ARBA" id="ARBA00022840"/>
    </source>
</evidence>
<evidence type="ECO:0000256" key="1">
    <source>
        <dbReference type="ARBA" id="ARBA00004417"/>
    </source>
</evidence>
<dbReference type="Pfam" id="PF08352">
    <property type="entry name" value="oligo_HPY"/>
    <property type="match status" value="1"/>
</dbReference>
<gene>
    <name evidence="10" type="ORF">SAMN05216258_107336</name>
</gene>
<feature type="region of interest" description="Disordered" evidence="8">
    <location>
        <begin position="1"/>
        <end position="25"/>
    </location>
</feature>
<dbReference type="InterPro" id="IPR050388">
    <property type="entry name" value="ABC_Ni/Peptide_Import"/>
</dbReference>
<dbReference type="PROSITE" id="PS50893">
    <property type="entry name" value="ABC_TRANSPORTER_2"/>
    <property type="match status" value="1"/>
</dbReference>
<organism evidence="10 11">
    <name type="scientific">Albimonas pacifica</name>
    <dbReference type="NCBI Taxonomy" id="1114924"/>
    <lineage>
        <taxon>Bacteria</taxon>
        <taxon>Pseudomonadati</taxon>
        <taxon>Pseudomonadota</taxon>
        <taxon>Alphaproteobacteria</taxon>
        <taxon>Rhodobacterales</taxon>
        <taxon>Paracoccaceae</taxon>
        <taxon>Albimonas</taxon>
    </lineage>
</organism>
<evidence type="ECO:0000256" key="2">
    <source>
        <dbReference type="ARBA" id="ARBA00005417"/>
    </source>
</evidence>
<dbReference type="CDD" id="cd03257">
    <property type="entry name" value="ABC_NikE_OppD_transporters"/>
    <property type="match status" value="1"/>
</dbReference>
<dbReference type="RefSeq" id="WP_092861476.1">
    <property type="nucleotide sequence ID" value="NZ_FOQH01000007.1"/>
</dbReference>
<dbReference type="NCBIfam" id="TIGR01727">
    <property type="entry name" value="oligo_HPY"/>
    <property type="match status" value="1"/>
</dbReference>